<reference evidence="4 5" key="1">
    <citation type="submission" date="2014-10" db="EMBL/GenBank/DDBJ databases">
        <title>Genome sequence of Ponticoccus sp. strain UMTAT08 isolated from clonal culture of toxic dinoflagellate Alexandrium tamiyavanichii.</title>
        <authorList>
            <person name="Gan H.Y."/>
            <person name="Muhd D.-D."/>
            <person name="Mohd Noor M.E."/>
            <person name="Yeong Y.S."/>
            <person name="Usup G."/>
        </authorList>
    </citation>
    <scope>NUCLEOTIDE SEQUENCE [LARGE SCALE GENOMIC DNA]</scope>
    <source>
        <strain evidence="4 5">UMTAT08</strain>
    </source>
</reference>
<dbReference type="CDD" id="cd04301">
    <property type="entry name" value="NAT_SF"/>
    <property type="match status" value="1"/>
</dbReference>
<evidence type="ECO:0000256" key="2">
    <source>
        <dbReference type="ARBA" id="ARBA00023315"/>
    </source>
</evidence>
<dbReference type="InterPro" id="IPR000182">
    <property type="entry name" value="GNAT_dom"/>
</dbReference>
<dbReference type="Gene3D" id="3.40.630.30">
    <property type="match status" value="1"/>
</dbReference>
<keyword evidence="1 4" id="KW-0808">Transferase</keyword>
<gene>
    <name evidence="4" type="ORF">OA50_03954</name>
</gene>
<dbReference type="PANTHER" id="PTHR43877">
    <property type="entry name" value="AMINOALKYLPHOSPHONATE N-ACETYLTRANSFERASE-RELATED-RELATED"/>
    <property type="match status" value="1"/>
</dbReference>
<dbReference type="RefSeq" id="WP_043144636.1">
    <property type="nucleotide sequence ID" value="NZ_JSUQ01000017.1"/>
</dbReference>
<keyword evidence="2" id="KW-0012">Acyltransferase</keyword>
<dbReference type="PANTHER" id="PTHR43877:SF1">
    <property type="entry name" value="ACETYLTRANSFERASE"/>
    <property type="match status" value="1"/>
</dbReference>
<evidence type="ECO:0000259" key="3">
    <source>
        <dbReference type="PROSITE" id="PS51186"/>
    </source>
</evidence>
<dbReference type="EMBL" id="JSUQ01000017">
    <property type="protein sequence ID" value="KHQ51459.1"/>
    <property type="molecule type" value="Genomic_DNA"/>
</dbReference>
<accession>A0A0B3SLT9</accession>
<name>A0A0B3SLT9_9RHOB</name>
<dbReference type="PATRIC" id="fig|1515334.3.peg.3985"/>
<dbReference type="STRING" id="561184.SAMN05216376_11570"/>
<dbReference type="PROSITE" id="PS51186">
    <property type="entry name" value="GNAT"/>
    <property type="match status" value="1"/>
</dbReference>
<organism evidence="4 5">
    <name type="scientific">Mameliella alba</name>
    <dbReference type="NCBI Taxonomy" id="561184"/>
    <lineage>
        <taxon>Bacteria</taxon>
        <taxon>Pseudomonadati</taxon>
        <taxon>Pseudomonadota</taxon>
        <taxon>Alphaproteobacteria</taxon>
        <taxon>Rhodobacterales</taxon>
        <taxon>Roseobacteraceae</taxon>
        <taxon>Mameliella</taxon>
    </lineage>
</organism>
<keyword evidence="5" id="KW-1185">Reference proteome</keyword>
<evidence type="ECO:0000313" key="5">
    <source>
        <dbReference type="Proteomes" id="UP000030960"/>
    </source>
</evidence>
<evidence type="ECO:0000313" key="4">
    <source>
        <dbReference type="EMBL" id="KHQ51459.1"/>
    </source>
</evidence>
<dbReference type="InterPro" id="IPR050832">
    <property type="entry name" value="Bact_Acetyltransf"/>
</dbReference>
<dbReference type="OrthoDB" id="9805924at2"/>
<dbReference type="SUPFAM" id="SSF55729">
    <property type="entry name" value="Acyl-CoA N-acyltransferases (Nat)"/>
    <property type="match status" value="1"/>
</dbReference>
<comment type="caution">
    <text evidence="4">The sequence shown here is derived from an EMBL/GenBank/DDBJ whole genome shotgun (WGS) entry which is preliminary data.</text>
</comment>
<feature type="domain" description="N-acetyltransferase" evidence="3">
    <location>
        <begin position="3"/>
        <end position="159"/>
    </location>
</feature>
<protein>
    <submittedName>
        <fullName evidence="4">Acetyltransferase, GNAT family</fullName>
    </submittedName>
</protein>
<dbReference type="GO" id="GO:0016747">
    <property type="term" value="F:acyltransferase activity, transferring groups other than amino-acyl groups"/>
    <property type="evidence" value="ECO:0007669"/>
    <property type="project" value="InterPro"/>
</dbReference>
<dbReference type="AlphaFoldDB" id="A0A0B3SLT9"/>
<dbReference type="Proteomes" id="UP000030960">
    <property type="component" value="Unassembled WGS sequence"/>
</dbReference>
<sequence>MAVTIRLAGRSDAGRLDSALAALARDLGDTYNASPEALERAGWGDVPAFRAQLAEEGGVLAGLALYSPGLSTVRGGAGLYVSDLWVSPKQRSGGLGRRLLGAAFADAARAWGACFLRLQVYDRAPAARRFYDRLGFVPAKGHTDLFLDEAGCAALEGER</sequence>
<dbReference type="InterPro" id="IPR016181">
    <property type="entry name" value="Acyl_CoA_acyltransferase"/>
</dbReference>
<proteinExistence type="predicted"/>
<evidence type="ECO:0000256" key="1">
    <source>
        <dbReference type="ARBA" id="ARBA00022679"/>
    </source>
</evidence>
<dbReference type="Pfam" id="PF00583">
    <property type="entry name" value="Acetyltransf_1"/>
    <property type="match status" value="1"/>
</dbReference>